<dbReference type="SUPFAM" id="SSF51905">
    <property type="entry name" value="FAD/NAD(P)-binding domain"/>
    <property type="match status" value="1"/>
</dbReference>
<keyword evidence="5" id="KW-1185">Reference proteome</keyword>
<dbReference type="STRING" id="1448321.A0A317VQ39"/>
<gene>
    <name evidence="4" type="ORF">BO70DRAFT_430996</name>
</gene>
<dbReference type="PANTHER" id="PTHR13789">
    <property type="entry name" value="MONOOXYGENASE"/>
    <property type="match status" value="1"/>
</dbReference>
<dbReference type="InterPro" id="IPR036188">
    <property type="entry name" value="FAD/NAD-bd_sf"/>
</dbReference>
<dbReference type="AlphaFoldDB" id="A0A317VQ39"/>
<evidence type="ECO:0000313" key="5">
    <source>
        <dbReference type="Proteomes" id="UP000247233"/>
    </source>
</evidence>
<dbReference type="PANTHER" id="PTHR13789:SF147">
    <property type="entry name" value="PUTATIVE (AFU_ORTHOLOGUE AFUA_2G01950)-RELATED"/>
    <property type="match status" value="1"/>
</dbReference>
<dbReference type="GeneID" id="37070437"/>
<sequence>MPFRVDFAFAVVVGRKTLPRTADSYPRILLNAVQNHGITTRTDSRIACAAPGLFVRVQVRTGGWVIGADGIKHRWRRIATSRNICRPTGDTAYRIIIPMYKTQGDRRALELLGQDSGAAISAEGGVATEEIWTSNGDKWEMRPIYSEWNELVRSLLDCVPTPQSRDMEWTLNRHFPLPTRIENRAVRMGDAAVCGAGGGSCSLADDMDGALAVHERVRKERAEKTEQIDKSAAVTWKALGEEKRKRDEALWGPGRNPDLWADYDWQDFMWGHGCHEGDAGQTQGLDLSSTVTVDCSSLLGRRDTVVNAMVVDWRERELDPVSTLGAARTLNYALSRPAATGPAELPREA</sequence>
<evidence type="ECO:0000256" key="3">
    <source>
        <dbReference type="ARBA" id="ARBA00023033"/>
    </source>
</evidence>
<evidence type="ECO:0008006" key="6">
    <source>
        <dbReference type="Google" id="ProtNLM"/>
    </source>
</evidence>
<reference evidence="4 5" key="1">
    <citation type="submission" date="2016-12" db="EMBL/GenBank/DDBJ databases">
        <title>The genomes of Aspergillus section Nigri reveals drivers in fungal speciation.</title>
        <authorList>
            <consortium name="DOE Joint Genome Institute"/>
            <person name="Vesth T.C."/>
            <person name="Nybo J."/>
            <person name="Theobald S."/>
            <person name="Brandl J."/>
            <person name="Frisvad J.C."/>
            <person name="Nielsen K.F."/>
            <person name="Lyhne E.K."/>
            <person name="Kogle M.E."/>
            <person name="Kuo A."/>
            <person name="Riley R."/>
            <person name="Clum A."/>
            <person name="Nolan M."/>
            <person name="Lipzen A."/>
            <person name="Salamov A."/>
            <person name="Henrissat B."/>
            <person name="Wiebenga A."/>
            <person name="De Vries R.P."/>
            <person name="Grigoriev I.V."/>
            <person name="Mortensen U.H."/>
            <person name="Andersen M.R."/>
            <person name="Baker S.E."/>
        </authorList>
    </citation>
    <scope>NUCLEOTIDE SEQUENCE [LARGE SCALE GENOMIC DNA]</scope>
    <source>
        <strain evidence="4 5">CBS 117.55</strain>
    </source>
</reference>
<evidence type="ECO:0000313" key="4">
    <source>
        <dbReference type="EMBL" id="PWY74998.1"/>
    </source>
</evidence>
<dbReference type="EMBL" id="MSFL01000022">
    <property type="protein sequence ID" value="PWY74998.1"/>
    <property type="molecule type" value="Genomic_DNA"/>
</dbReference>
<accession>A0A317VQ39</accession>
<dbReference type="Gene3D" id="3.50.50.60">
    <property type="entry name" value="FAD/NAD(P)-binding domain"/>
    <property type="match status" value="1"/>
</dbReference>
<organism evidence="4 5">
    <name type="scientific">Aspergillus heteromorphus CBS 117.55</name>
    <dbReference type="NCBI Taxonomy" id="1448321"/>
    <lineage>
        <taxon>Eukaryota</taxon>
        <taxon>Fungi</taxon>
        <taxon>Dikarya</taxon>
        <taxon>Ascomycota</taxon>
        <taxon>Pezizomycotina</taxon>
        <taxon>Eurotiomycetes</taxon>
        <taxon>Eurotiomycetidae</taxon>
        <taxon>Eurotiales</taxon>
        <taxon>Aspergillaceae</taxon>
        <taxon>Aspergillus</taxon>
        <taxon>Aspergillus subgen. Circumdati</taxon>
    </lineage>
</organism>
<dbReference type="RefSeq" id="XP_025397123.1">
    <property type="nucleotide sequence ID" value="XM_025548200.1"/>
</dbReference>
<dbReference type="VEuPathDB" id="FungiDB:BO70DRAFT_430996"/>
<comment type="similarity">
    <text evidence="1">Belongs to the paxM FAD-dependent monooxygenase family.</text>
</comment>
<comment type="caution">
    <text evidence="4">The sequence shown here is derived from an EMBL/GenBank/DDBJ whole genome shotgun (WGS) entry which is preliminary data.</text>
</comment>
<keyword evidence="2" id="KW-0560">Oxidoreductase</keyword>
<protein>
    <recommendedName>
        <fullName evidence="6">FAD-binding domain-containing protein</fullName>
    </recommendedName>
</protein>
<dbReference type="InterPro" id="IPR050493">
    <property type="entry name" value="FAD-dep_Monooxygenase_BioMet"/>
</dbReference>
<keyword evidence="3" id="KW-0503">Monooxygenase</keyword>
<dbReference type="OrthoDB" id="16820at2759"/>
<name>A0A317VQ39_9EURO</name>
<evidence type="ECO:0000256" key="2">
    <source>
        <dbReference type="ARBA" id="ARBA00023002"/>
    </source>
</evidence>
<dbReference type="GO" id="GO:0004497">
    <property type="term" value="F:monooxygenase activity"/>
    <property type="evidence" value="ECO:0007669"/>
    <property type="project" value="UniProtKB-KW"/>
</dbReference>
<evidence type="ECO:0000256" key="1">
    <source>
        <dbReference type="ARBA" id="ARBA00007992"/>
    </source>
</evidence>
<proteinExistence type="inferred from homology"/>
<dbReference type="Proteomes" id="UP000247233">
    <property type="component" value="Unassembled WGS sequence"/>
</dbReference>